<organism evidence="1 2">
    <name type="scientific">Anoxybacterium hadale</name>
    <dbReference type="NCBI Taxonomy" id="3408580"/>
    <lineage>
        <taxon>Bacteria</taxon>
        <taxon>Bacillati</taxon>
        <taxon>Bacillota</taxon>
        <taxon>Clostridia</taxon>
        <taxon>Peptostreptococcales</taxon>
        <taxon>Anaerovoracaceae</taxon>
        <taxon>Anoxybacterium</taxon>
    </lineage>
</organism>
<evidence type="ECO:0000313" key="2">
    <source>
        <dbReference type="Proteomes" id="UP000594014"/>
    </source>
</evidence>
<name>A0ACD1A6H6_9FIRM</name>
<keyword evidence="1" id="KW-0378">Hydrolase</keyword>
<protein>
    <submittedName>
        <fullName evidence="1">CPBP family intramembrane metalloprotease</fullName>
    </submittedName>
</protein>
<dbReference type="Proteomes" id="UP000594014">
    <property type="component" value="Chromosome"/>
</dbReference>
<dbReference type="EMBL" id="CP042469">
    <property type="protein sequence ID" value="QOX61999.1"/>
    <property type="molecule type" value="Genomic_DNA"/>
</dbReference>
<keyword evidence="2" id="KW-1185">Reference proteome</keyword>
<keyword evidence="1" id="KW-0645">Protease</keyword>
<keyword evidence="1" id="KW-0482">Metalloprotease</keyword>
<proteinExistence type="predicted"/>
<evidence type="ECO:0000313" key="1">
    <source>
        <dbReference type="EMBL" id="QOX61999.1"/>
    </source>
</evidence>
<gene>
    <name evidence="1" type="ORF">FRZ06_00830</name>
</gene>
<accession>A0ACD1A6H6</accession>
<reference evidence="1" key="1">
    <citation type="submission" date="2019-08" db="EMBL/GenBank/DDBJ databases">
        <title>Genome sequence of Clostridiales bacterium MT110.</title>
        <authorList>
            <person name="Cao J."/>
        </authorList>
    </citation>
    <scope>NUCLEOTIDE SEQUENCE</scope>
    <source>
        <strain evidence="1">MT110</strain>
    </source>
</reference>
<sequence length="270" mass="31227">MARLEEYLILKRRIFMQTAKSLKPVSLLASVAIFGISFTLIFLALYVVIPSMMKIGISFMVGYLIFFYLPFVLIFFSAFLLLKAEGLKLSWPVIKSRYRLNKIDRKTWMWTAGLLVIWLVVLLFVQPPVGKTMAQIPFFAPPSYFPPEINPNLAPSANGMMFGMELAGKWWIIPVYFVGWFFNIFGEEFLFRGYLLPRQELAYGKYAWLIHGTMWGLWHLFWKWNIITLLITALSLSYVVQKTKNIYVGIIVHGSLNFIPLIMIVVNVIG</sequence>